<dbReference type="EMBL" id="CP059732">
    <property type="protein sequence ID" value="QMW06098.1"/>
    <property type="molecule type" value="Genomic_DNA"/>
</dbReference>
<dbReference type="Proteomes" id="UP000515369">
    <property type="component" value="Chromosome"/>
</dbReference>
<sequence>METQQKKKITSEQALAWLIRSQERKRELQEQFQKDCDSGKIDAIIRNGKPVNR</sequence>
<dbReference type="RefSeq" id="WP_182463470.1">
    <property type="nucleotide sequence ID" value="NZ_CP059732.1"/>
</dbReference>
<protein>
    <submittedName>
        <fullName evidence="1">Uncharacterized protein</fullName>
    </submittedName>
</protein>
<evidence type="ECO:0000313" key="2">
    <source>
        <dbReference type="Proteomes" id="UP000515369"/>
    </source>
</evidence>
<organism evidence="1 2">
    <name type="scientific">Spirosoma foliorum</name>
    <dbReference type="NCBI Taxonomy" id="2710596"/>
    <lineage>
        <taxon>Bacteria</taxon>
        <taxon>Pseudomonadati</taxon>
        <taxon>Bacteroidota</taxon>
        <taxon>Cytophagia</taxon>
        <taxon>Cytophagales</taxon>
        <taxon>Cytophagaceae</taxon>
        <taxon>Spirosoma</taxon>
    </lineage>
</organism>
<reference evidence="1 2" key="1">
    <citation type="submission" date="2020-07" db="EMBL/GenBank/DDBJ databases">
        <title>Spirosoma foliorum sp. nov., isolated from the leaves on the Nejang mountain Korea, Republic of.</title>
        <authorList>
            <person name="Ho H."/>
            <person name="Lee Y.-J."/>
            <person name="Nurcahyanto D.-A."/>
            <person name="Kim S.-G."/>
        </authorList>
    </citation>
    <scope>NUCLEOTIDE SEQUENCE [LARGE SCALE GENOMIC DNA]</scope>
    <source>
        <strain evidence="1 2">PL0136</strain>
    </source>
</reference>
<keyword evidence="2" id="KW-1185">Reference proteome</keyword>
<evidence type="ECO:0000313" key="1">
    <source>
        <dbReference type="EMBL" id="QMW06098.1"/>
    </source>
</evidence>
<proteinExistence type="predicted"/>
<dbReference type="KEGG" id="sfol:H3H32_14980"/>
<accession>A0A7G5H4Q6</accession>
<name>A0A7G5H4Q6_9BACT</name>
<gene>
    <name evidence="1" type="ORF">H3H32_14980</name>
</gene>
<dbReference type="AlphaFoldDB" id="A0A7G5H4Q6"/>